<evidence type="ECO:0000256" key="9">
    <source>
        <dbReference type="SAM" id="Phobius"/>
    </source>
</evidence>
<dbReference type="GO" id="GO:0005524">
    <property type="term" value="F:ATP binding"/>
    <property type="evidence" value="ECO:0007669"/>
    <property type="project" value="UniProtKB-KW"/>
</dbReference>
<dbReference type="SUPFAM" id="SSF47923">
    <property type="entry name" value="Ypt/Rab-GAP domain of gyp1p"/>
    <property type="match status" value="1"/>
</dbReference>
<evidence type="ECO:0000313" key="11">
    <source>
        <dbReference type="EMBL" id="KHN83089.1"/>
    </source>
</evidence>
<dbReference type="PROSITE" id="PS00211">
    <property type="entry name" value="ABC_TRANSPORTER_1"/>
    <property type="match status" value="1"/>
</dbReference>
<dbReference type="SMART" id="SM00382">
    <property type="entry name" value="AAA"/>
    <property type="match status" value="1"/>
</dbReference>
<keyword evidence="5" id="KW-0547">Nucleotide-binding</keyword>
<evidence type="ECO:0000256" key="3">
    <source>
        <dbReference type="ARBA" id="ARBA00022448"/>
    </source>
</evidence>
<dbReference type="OMA" id="FMLQFPA"/>
<dbReference type="InterPro" id="IPR043926">
    <property type="entry name" value="ABCG_dom"/>
</dbReference>
<dbReference type="InterPro" id="IPR003439">
    <property type="entry name" value="ABC_transporter-like_ATP-bd"/>
</dbReference>
<keyword evidence="8 9" id="KW-0472">Membrane</keyword>
<dbReference type="PROSITE" id="PS50893">
    <property type="entry name" value="ABC_TRANSPORTER_2"/>
    <property type="match status" value="1"/>
</dbReference>
<proteinExistence type="inferred from homology"/>
<dbReference type="PANTHER" id="PTHR48041:SF139">
    <property type="entry name" value="PROTEIN SCARLET"/>
    <property type="match status" value="1"/>
</dbReference>
<dbReference type="PANTHER" id="PTHR48041">
    <property type="entry name" value="ABC TRANSPORTER G FAMILY MEMBER 28"/>
    <property type="match status" value="1"/>
</dbReference>
<evidence type="ECO:0000256" key="5">
    <source>
        <dbReference type="ARBA" id="ARBA00022741"/>
    </source>
</evidence>
<evidence type="ECO:0000256" key="8">
    <source>
        <dbReference type="ARBA" id="ARBA00023136"/>
    </source>
</evidence>
<keyword evidence="4 9" id="KW-0812">Transmembrane</keyword>
<organism evidence="11 12">
    <name type="scientific">Toxocara canis</name>
    <name type="common">Canine roundworm</name>
    <dbReference type="NCBI Taxonomy" id="6265"/>
    <lineage>
        <taxon>Eukaryota</taxon>
        <taxon>Metazoa</taxon>
        <taxon>Ecdysozoa</taxon>
        <taxon>Nematoda</taxon>
        <taxon>Chromadorea</taxon>
        <taxon>Rhabditida</taxon>
        <taxon>Spirurina</taxon>
        <taxon>Ascaridomorpha</taxon>
        <taxon>Ascaridoidea</taxon>
        <taxon>Toxocaridae</taxon>
        <taxon>Toxocara</taxon>
    </lineage>
</organism>
<keyword evidence="6" id="KW-0067">ATP-binding</keyword>
<dbReference type="Pfam" id="PF19055">
    <property type="entry name" value="ABC2_membrane_7"/>
    <property type="match status" value="1"/>
</dbReference>
<feature type="transmembrane region" description="Helical" evidence="9">
    <location>
        <begin position="667"/>
        <end position="687"/>
    </location>
</feature>
<evidence type="ECO:0000256" key="4">
    <source>
        <dbReference type="ARBA" id="ARBA00022692"/>
    </source>
</evidence>
<accession>A0A0B2VNX8</accession>
<dbReference type="GO" id="GO:0140359">
    <property type="term" value="F:ABC-type transporter activity"/>
    <property type="evidence" value="ECO:0007669"/>
    <property type="project" value="InterPro"/>
</dbReference>
<evidence type="ECO:0000256" key="1">
    <source>
        <dbReference type="ARBA" id="ARBA00004141"/>
    </source>
</evidence>
<dbReference type="InterPro" id="IPR003593">
    <property type="entry name" value="AAA+_ATPase"/>
</dbReference>
<dbReference type="SUPFAM" id="SSF52540">
    <property type="entry name" value="P-loop containing nucleoside triphosphate hydrolases"/>
    <property type="match status" value="1"/>
</dbReference>
<sequence>MSFDETVNLIGNENVTVDIDDIAMKPIGPDSTESSLIGRSHKQSIPFWDDERIFKRDVSNTTVVPSTHLSWNDINVKIELDLARTLPTNKFFDEPTSTKIAALRRVLCAYRFHNKQVSNTTVVPSTHLSWNDINVKVMEPTTDKKSLIGLCMQRIKRRHDEPVKAKRDFILKNVFGIAQSGEVLAILGSSGSGKTTMLNVLTQRNLSGLQVDGIIRINGQQLPESEMRHICAYVQQDDLFMGSMTVKEHLTFYATLRMKSNYSNEEQRKRVDDTIRDLGLSNCANSLVGMAGRIRGISGGERKRLAFACEILTSPPLLFCDEPTSGLDSYFAQQVVQVLKRLAHRKGMTIVITIHQPSSQVFAMFDRIHLMAEGRVAFNGRSSDAIDMWNSIGYPLPRNYNPADHFLNTLGLAAGKQRQHTVNRICDYYAASERGKATLEEAMGIPHAWKQPESETALCLDEQKLGKQLRYKQRSRFPIAAVITGLVYLGTPIMQSTIMNINGVLFTLVCDMNFLFQFVVVETPQYIVLPLLFTAILYWMAGLAPDIGSFALCCLINILMANTAISVGYAMSCIFEELSIAVNVMPAFVMPALAFAGFFINQNTLPIYFFYFKYISYFGYAYESLIINEWTHVDYIPGCTSNTTCLQTGVDVIESLDFKISNLYSDIISLLVMTVVIRIIAFVALYIRACRRK</sequence>
<feature type="transmembrane region" description="Helical" evidence="9">
    <location>
        <begin position="526"/>
        <end position="541"/>
    </location>
</feature>
<evidence type="ECO:0000259" key="10">
    <source>
        <dbReference type="PROSITE" id="PS50893"/>
    </source>
</evidence>
<keyword evidence="7 9" id="KW-1133">Transmembrane helix</keyword>
<evidence type="ECO:0000313" key="12">
    <source>
        <dbReference type="Proteomes" id="UP000031036"/>
    </source>
</evidence>
<dbReference type="AlphaFoldDB" id="A0A0B2VNX8"/>
<evidence type="ECO:0000256" key="2">
    <source>
        <dbReference type="ARBA" id="ARBA00005814"/>
    </source>
</evidence>
<dbReference type="InterPro" id="IPR017871">
    <property type="entry name" value="ABC_transporter-like_CS"/>
</dbReference>
<dbReference type="GO" id="GO:0005886">
    <property type="term" value="C:plasma membrane"/>
    <property type="evidence" value="ECO:0007669"/>
    <property type="project" value="TreeGrafter"/>
</dbReference>
<dbReference type="InterPro" id="IPR027417">
    <property type="entry name" value="P-loop_NTPase"/>
</dbReference>
<dbReference type="EMBL" id="JPKZ01001219">
    <property type="protein sequence ID" value="KHN83089.1"/>
    <property type="molecule type" value="Genomic_DNA"/>
</dbReference>
<dbReference type="Gene3D" id="3.40.50.300">
    <property type="entry name" value="P-loop containing nucleotide triphosphate hydrolases"/>
    <property type="match status" value="1"/>
</dbReference>
<name>A0A0B2VNX8_TOXCA</name>
<dbReference type="InterPro" id="IPR050352">
    <property type="entry name" value="ABCG_transporters"/>
</dbReference>
<dbReference type="Proteomes" id="UP000031036">
    <property type="component" value="Unassembled WGS sequence"/>
</dbReference>
<dbReference type="Gene3D" id="1.10.8.270">
    <property type="entry name" value="putative rabgap domain of human tbc1 domain family member 14 like domains"/>
    <property type="match status" value="1"/>
</dbReference>
<feature type="domain" description="ABC transporter" evidence="10">
    <location>
        <begin position="150"/>
        <end position="398"/>
    </location>
</feature>
<comment type="similarity">
    <text evidence="2">Belongs to the ABC transporter superfamily. ABCG family. Eye pigment precursor importer (TC 3.A.1.204) subfamily.</text>
</comment>
<dbReference type="InterPro" id="IPR013525">
    <property type="entry name" value="ABC2_TM"/>
</dbReference>
<feature type="transmembrane region" description="Helical" evidence="9">
    <location>
        <begin position="547"/>
        <end position="571"/>
    </location>
</feature>
<feature type="transmembrane region" description="Helical" evidence="9">
    <location>
        <begin position="477"/>
        <end position="495"/>
    </location>
</feature>
<keyword evidence="3" id="KW-0813">Transport</keyword>
<evidence type="ECO:0000256" key="7">
    <source>
        <dbReference type="ARBA" id="ARBA00022989"/>
    </source>
</evidence>
<dbReference type="InterPro" id="IPR035969">
    <property type="entry name" value="Rab-GAP_TBC_sf"/>
</dbReference>
<comment type="subcellular location">
    <subcellularLocation>
        <location evidence="1">Membrane</location>
        <topology evidence="1">Multi-pass membrane protein</topology>
    </subcellularLocation>
</comment>
<dbReference type="GO" id="GO:0016887">
    <property type="term" value="F:ATP hydrolysis activity"/>
    <property type="evidence" value="ECO:0007669"/>
    <property type="project" value="InterPro"/>
</dbReference>
<dbReference type="Pfam" id="PF01061">
    <property type="entry name" value="ABC2_membrane"/>
    <property type="match status" value="1"/>
</dbReference>
<comment type="caution">
    <text evidence="11">The sequence shown here is derived from an EMBL/GenBank/DDBJ whole genome shotgun (WGS) entry which is preliminary data.</text>
</comment>
<dbReference type="OrthoDB" id="66620at2759"/>
<dbReference type="Pfam" id="PF00005">
    <property type="entry name" value="ABC_tran"/>
    <property type="match status" value="1"/>
</dbReference>
<reference evidence="11 12" key="1">
    <citation type="submission" date="2014-11" db="EMBL/GenBank/DDBJ databases">
        <title>Genetic blueprint of the zoonotic pathogen Toxocara canis.</title>
        <authorList>
            <person name="Zhu X.-Q."/>
            <person name="Korhonen P.K."/>
            <person name="Cai H."/>
            <person name="Young N.D."/>
            <person name="Nejsum P."/>
            <person name="von Samson-Himmelstjerna G."/>
            <person name="Boag P.R."/>
            <person name="Tan P."/>
            <person name="Li Q."/>
            <person name="Min J."/>
            <person name="Yang Y."/>
            <person name="Wang X."/>
            <person name="Fang X."/>
            <person name="Hall R.S."/>
            <person name="Hofmann A."/>
            <person name="Sternberg P.W."/>
            <person name="Jex A.R."/>
            <person name="Gasser R.B."/>
        </authorList>
    </citation>
    <scope>NUCLEOTIDE SEQUENCE [LARGE SCALE GENOMIC DNA]</scope>
    <source>
        <strain evidence="11">PN_DK_2014</strain>
    </source>
</reference>
<keyword evidence="12" id="KW-1185">Reference proteome</keyword>
<protein>
    <submittedName>
        <fullName evidence="11">Protein white</fullName>
    </submittedName>
</protein>
<gene>
    <name evidence="11" type="primary">w</name>
    <name evidence="11" type="ORF">Tcan_10712</name>
</gene>
<feature type="transmembrane region" description="Helical" evidence="9">
    <location>
        <begin position="578"/>
        <end position="600"/>
    </location>
</feature>
<evidence type="ECO:0000256" key="6">
    <source>
        <dbReference type="ARBA" id="ARBA00022840"/>
    </source>
</evidence>
<dbReference type="STRING" id="6265.A0A0B2VNX8"/>